<keyword evidence="2" id="KW-0472">Membrane</keyword>
<keyword evidence="2" id="KW-0812">Transmembrane</keyword>
<evidence type="ECO:0000313" key="3">
    <source>
        <dbReference type="EMBL" id="RIB18793.1"/>
    </source>
</evidence>
<keyword evidence="2" id="KW-1133">Transmembrane helix</keyword>
<dbReference type="SUPFAM" id="SSF56112">
    <property type="entry name" value="Protein kinase-like (PK-like)"/>
    <property type="match status" value="1"/>
</dbReference>
<reference evidence="3 4" key="1">
    <citation type="submission" date="2018-06" db="EMBL/GenBank/DDBJ databases">
        <title>Comparative genomics reveals the genomic features of Rhizophagus irregularis, R. cerebriforme, R. diaphanum and Gigaspora rosea, and their symbiotic lifestyle signature.</title>
        <authorList>
            <person name="Morin E."/>
            <person name="San Clemente H."/>
            <person name="Chen E.C.H."/>
            <person name="De La Providencia I."/>
            <person name="Hainaut M."/>
            <person name="Kuo A."/>
            <person name="Kohler A."/>
            <person name="Murat C."/>
            <person name="Tang N."/>
            <person name="Roy S."/>
            <person name="Loubradou J."/>
            <person name="Henrissat B."/>
            <person name="Grigoriev I.V."/>
            <person name="Corradi N."/>
            <person name="Roux C."/>
            <person name="Martin F.M."/>
        </authorList>
    </citation>
    <scope>NUCLEOTIDE SEQUENCE [LARGE SCALE GENOMIC DNA]</scope>
    <source>
        <strain evidence="3 4">DAOM 194757</strain>
    </source>
</reference>
<feature type="transmembrane region" description="Helical" evidence="2">
    <location>
        <begin position="145"/>
        <end position="164"/>
    </location>
</feature>
<comment type="caution">
    <text evidence="3">The sequence shown here is derived from an EMBL/GenBank/DDBJ whole genome shotgun (WGS) entry which is preliminary data.</text>
</comment>
<dbReference type="Proteomes" id="UP000266673">
    <property type="component" value="Unassembled WGS sequence"/>
</dbReference>
<proteinExistence type="predicted"/>
<dbReference type="OrthoDB" id="2407143at2759"/>
<dbReference type="InterPro" id="IPR011009">
    <property type="entry name" value="Kinase-like_dom_sf"/>
</dbReference>
<name>A0A397VFZ6_9GLOM</name>
<evidence type="ECO:0000256" key="1">
    <source>
        <dbReference type="SAM" id="Coils"/>
    </source>
</evidence>
<evidence type="ECO:0000256" key="2">
    <source>
        <dbReference type="SAM" id="Phobius"/>
    </source>
</evidence>
<gene>
    <name evidence="3" type="ORF">C2G38_1319459</name>
</gene>
<organism evidence="3 4">
    <name type="scientific">Gigaspora rosea</name>
    <dbReference type="NCBI Taxonomy" id="44941"/>
    <lineage>
        <taxon>Eukaryota</taxon>
        <taxon>Fungi</taxon>
        <taxon>Fungi incertae sedis</taxon>
        <taxon>Mucoromycota</taxon>
        <taxon>Glomeromycotina</taxon>
        <taxon>Glomeromycetes</taxon>
        <taxon>Diversisporales</taxon>
        <taxon>Gigasporaceae</taxon>
        <taxon>Gigaspora</taxon>
    </lineage>
</organism>
<sequence length="166" mass="20172">MLKTRKEINSDYRKRQKERHKIIEEELIQLRQNVLRLETQNEFLKNEIKILEEKLQTKNNICFQYLDPQSVLMINNLIDKQFANCSEKLEKFLKESNIKQFDYLKFSDLRDIGKGRLANVYSAIFKGKIYALKELKNLLMDEKTILQYVNEVIFYFLFLLILYYQR</sequence>
<keyword evidence="4" id="KW-1185">Reference proteome</keyword>
<keyword evidence="1" id="KW-0175">Coiled coil</keyword>
<dbReference type="AlphaFoldDB" id="A0A397VFZ6"/>
<feature type="coiled-coil region" evidence="1">
    <location>
        <begin position="13"/>
        <end position="61"/>
    </location>
</feature>
<dbReference type="EMBL" id="QKWP01000516">
    <property type="protein sequence ID" value="RIB18793.1"/>
    <property type="molecule type" value="Genomic_DNA"/>
</dbReference>
<accession>A0A397VFZ6</accession>
<evidence type="ECO:0008006" key="5">
    <source>
        <dbReference type="Google" id="ProtNLM"/>
    </source>
</evidence>
<protein>
    <recommendedName>
        <fullName evidence="5">Protein kinase domain-containing protein</fullName>
    </recommendedName>
</protein>
<evidence type="ECO:0000313" key="4">
    <source>
        <dbReference type="Proteomes" id="UP000266673"/>
    </source>
</evidence>